<gene>
    <name evidence="2" type="ORF">BC343_09785</name>
</gene>
<dbReference type="RefSeq" id="WP_078350093.1">
    <property type="nucleotide sequence ID" value="NZ_MBTF01000034.1"/>
</dbReference>
<reference evidence="2 3" key="1">
    <citation type="submission" date="2016-07" db="EMBL/GenBank/DDBJ databases">
        <title>Genomic analysis of zinc-resistant bacterium Mucilaginibacter pedocola TBZ30.</title>
        <authorList>
            <person name="Huang J."/>
            <person name="Tang J."/>
        </authorList>
    </citation>
    <scope>NUCLEOTIDE SEQUENCE [LARGE SCALE GENOMIC DNA]</scope>
    <source>
        <strain evidence="2 3">TBZ30</strain>
    </source>
</reference>
<name>A0A1S9PC16_9SPHI</name>
<dbReference type="Pfam" id="PF12771">
    <property type="entry name" value="SusD-like_2"/>
    <property type="match status" value="1"/>
</dbReference>
<dbReference type="PROSITE" id="PS51257">
    <property type="entry name" value="PROKAR_LIPOPROTEIN"/>
    <property type="match status" value="1"/>
</dbReference>
<dbReference type="InterPro" id="IPR041662">
    <property type="entry name" value="SusD-like_2"/>
</dbReference>
<keyword evidence="3" id="KW-1185">Reference proteome</keyword>
<evidence type="ECO:0000313" key="3">
    <source>
        <dbReference type="Proteomes" id="UP000189739"/>
    </source>
</evidence>
<dbReference type="Proteomes" id="UP000189739">
    <property type="component" value="Unassembled WGS sequence"/>
</dbReference>
<comment type="caution">
    <text evidence="2">The sequence shown here is derived from an EMBL/GenBank/DDBJ whole genome shotgun (WGS) entry which is preliminary data.</text>
</comment>
<dbReference type="EMBL" id="MBTF01000034">
    <property type="protein sequence ID" value="OOQ58347.1"/>
    <property type="molecule type" value="Genomic_DNA"/>
</dbReference>
<feature type="signal peptide" evidence="1">
    <location>
        <begin position="1"/>
        <end position="21"/>
    </location>
</feature>
<proteinExistence type="predicted"/>
<accession>A0A1S9PC16</accession>
<evidence type="ECO:0008006" key="4">
    <source>
        <dbReference type="Google" id="ProtNLM"/>
    </source>
</evidence>
<organism evidence="2 3">
    <name type="scientific">Mucilaginibacter pedocola</name>
    <dbReference type="NCBI Taxonomy" id="1792845"/>
    <lineage>
        <taxon>Bacteria</taxon>
        <taxon>Pseudomonadati</taxon>
        <taxon>Bacteroidota</taxon>
        <taxon>Sphingobacteriia</taxon>
        <taxon>Sphingobacteriales</taxon>
        <taxon>Sphingobacteriaceae</taxon>
        <taxon>Mucilaginibacter</taxon>
    </lineage>
</organism>
<protein>
    <recommendedName>
        <fullName evidence="4">SusD/RagB family nutrient-binding outer membrane lipoprotein</fullName>
    </recommendedName>
</protein>
<dbReference type="AlphaFoldDB" id="A0A1S9PC16"/>
<dbReference type="OrthoDB" id="9766256at2"/>
<dbReference type="SUPFAM" id="SSF48452">
    <property type="entry name" value="TPR-like"/>
    <property type="match status" value="1"/>
</dbReference>
<dbReference type="Gene3D" id="1.25.40.390">
    <property type="match status" value="1"/>
</dbReference>
<sequence>MKRNFLKYFTVCLAACMGLQACDKNFEALNTNPNSSPNPTPAFVFSKSQLDGAGDVLQLLHGTMQYTTSYNDVAGFGAKYILAQSGQSWGVFNNAYPKEINEIQQVMAQVQGNADQVNLLSAARIWRAYCFSRVTDIYGDIPYSEAGKGYTDAIYKPKYDEQKNIYADMLKELDEAAAALTTTKTVTFGNADLIYGGDVPKWKKFAYSLMLRLAMRMTKVDIAAAETWAKKAIAGGVILNDADVAKVNGYVSAGQDINKNPLAFNWLNSDYIKADGNSNVEGGKYQDVFIDYLKANNDPRLGVLSVVWIGGKADTSFAVQKGMSAKLGTKPADFPTYSEPNPATILQLNSPYLLITNAETNFLLAEAALRGWYSGASASVSYEAGISASMRQWSLFGSGAGNITANQISTYIKYHTLNTAGTTAQQMEQIHTQFWVGVFPNATEVFANYRRTGYPALVPNNYVGNATGGKIFRRFLYPATEQNLNGENYNAAIARQGADEFLTRMWWDKP</sequence>
<keyword evidence="1" id="KW-0732">Signal</keyword>
<evidence type="ECO:0000313" key="2">
    <source>
        <dbReference type="EMBL" id="OOQ58347.1"/>
    </source>
</evidence>
<dbReference type="STRING" id="1792845.BC343_09785"/>
<feature type="chain" id="PRO_5012481707" description="SusD/RagB family nutrient-binding outer membrane lipoprotein" evidence="1">
    <location>
        <begin position="22"/>
        <end position="510"/>
    </location>
</feature>
<evidence type="ECO:0000256" key="1">
    <source>
        <dbReference type="SAM" id="SignalP"/>
    </source>
</evidence>
<dbReference type="InterPro" id="IPR011990">
    <property type="entry name" value="TPR-like_helical_dom_sf"/>
</dbReference>